<proteinExistence type="predicted"/>
<dbReference type="EMBL" id="JAAXLA010000082">
    <property type="protein sequence ID" value="NMI01371.1"/>
    <property type="molecule type" value="Genomic_DNA"/>
</dbReference>
<protein>
    <submittedName>
        <fullName evidence="2">Uncharacterized protein</fullName>
    </submittedName>
</protein>
<feature type="region of interest" description="Disordered" evidence="1">
    <location>
        <begin position="140"/>
        <end position="170"/>
    </location>
</feature>
<name>A0ABX1SJY7_9PSEU</name>
<dbReference type="Proteomes" id="UP000820669">
    <property type="component" value="Unassembled WGS sequence"/>
</dbReference>
<evidence type="ECO:0000256" key="1">
    <source>
        <dbReference type="SAM" id="MobiDB-lite"/>
    </source>
</evidence>
<accession>A0ABX1SJY7</accession>
<evidence type="ECO:0000313" key="3">
    <source>
        <dbReference type="Proteomes" id="UP000820669"/>
    </source>
</evidence>
<keyword evidence="3" id="KW-1185">Reference proteome</keyword>
<reference evidence="2 3" key="1">
    <citation type="submission" date="2020-04" db="EMBL/GenBank/DDBJ databases">
        <authorList>
            <person name="Klaysubun C."/>
            <person name="Duangmal K."/>
            <person name="Lipun K."/>
        </authorList>
    </citation>
    <scope>NUCLEOTIDE SEQUENCE [LARGE SCALE GENOMIC DNA]</scope>
    <source>
        <strain evidence="2 3">K10HN5</strain>
    </source>
</reference>
<organism evidence="2 3">
    <name type="scientific">Pseudonocardia acidicola</name>
    <dbReference type="NCBI Taxonomy" id="2724939"/>
    <lineage>
        <taxon>Bacteria</taxon>
        <taxon>Bacillati</taxon>
        <taxon>Actinomycetota</taxon>
        <taxon>Actinomycetes</taxon>
        <taxon>Pseudonocardiales</taxon>
        <taxon>Pseudonocardiaceae</taxon>
        <taxon>Pseudonocardia</taxon>
    </lineage>
</organism>
<gene>
    <name evidence="2" type="ORF">HF526_29350</name>
</gene>
<dbReference type="RefSeq" id="WP_169384831.1">
    <property type="nucleotide sequence ID" value="NZ_JAAXLA010000082.1"/>
</dbReference>
<evidence type="ECO:0000313" key="2">
    <source>
        <dbReference type="EMBL" id="NMI01371.1"/>
    </source>
</evidence>
<comment type="caution">
    <text evidence="2">The sequence shown here is derived from an EMBL/GenBank/DDBJ whole genome shotgun (WGS) entry which is preliminary data.</text>
</comment>
<sequence length="170" mass="18131">MSSSTPSAGDGQPVRASATALLIQRHLSAPRLATYVRAAGGDLERGLRLYRWNAAVAGGFWEALGHGEVVLRNAVHDALTARHHRLDRPGQWYDDPAGELNQHARADIATAKRRLGQAGAPLLPGKIVAELSFGFRGSCSPAATPPRSGPRSVHRSRIYPAGTAACSRNR</sequence>